<gene>
    <name evidence="3" type="ORF">O0I10_003496</name>
</gene>
<dbReference type="GO" id="GO:0000724">
    <property type="term" value="P:double-strand break repair via homologous recombination"/>
    <property type="evidence" value="ECO:0007669"/>
    <property type="project" value="TreeGrafter"/>
</dbReference>
<organism evidence="3 4">
    <name type="scientific">Lichtheimia ornata</name>
    <dbReference type="NCBI Taxonomy" id="688661"/>
    <lineage>
        <taxon>Eukaryota</taxon>
        <taxon>Fungi</taxon>
        <taxon>Fungi incertae sedis</taxon>
        <taxon>Mucoromycota</taxon>
        <taxon>Mucoromycotina</taxon>
        <taxon>Mucoromycetes</taxon>
        <taxon>Mucorales</taxon>
        <taxon>Lichtheimiaceae</taxon>
        <taxon>Lichtheimia</taxon>
    </lineage>
</organism>
<keyword evidence="1" id="KW-0238">DNA-binding</keyword>
<feature type="compositionally biased region" description="Polar residues" evidence="2">
    <location>
        <begin position="155"/>
        <end position="174"/>
    </location>
</feature>
<proteinExistence type="predicted"/>
<dbReference type="AlphaFoldDB" id="A0AAD7V8B7"/>
<dbReference type="GO" id="GO:0003677">
    <property type="term" value="F:DNA binding"/>
    <property type="evidence" value="ECO:0007669"/>
    <property type="project" value="UniProtKB-KW"/>
</dbReference>
<evidence type="ECO:0000256" key="1">
    <source>
        <dbReference type="ARBA" id="ARBA00023125"/>
    </source>
</evidence>
<evidence type="ECO:0000313" key="3">
    <source>
        <dbReference type="EMBL" id="KAJ8660852.1"/>
    </source>
</evidence>
<evidence type="ECO:0000256" key="2">
    <source>
        <dbReference type="SAM" id="MobiDB-lite"/>
    </source>
</evidence>
<dbReference type="RefSeq" id="XP_058345765.1">
    <property type="nucleotide sequence ID" value="XM_058483566.1"/>
</dbReference>
<feature type="compositionally biased region" description="Basic residues" evidence="2">
    <location>
        <begin position="145"/>
        <end position="154"/>
    </location>
</feature>
<dbReference type="InterPro" id="IPR012340">
    <property type="entry name" value="NA-bd_OB-fold"/>
</dbReference>
<protein>
    <submittedName>
        <fullName evidence="3">Uncharacterized protein</fullName>
    </submittedName>
</protein>
<comment type="caution">
    <text evidence="3">The sequence shown here is derived from an EMBL/GenBank/DDBJ whole genome shotgun (WGS) entry which is preliminary data.</text>
</comment>
<dbReference type="Gene3D" id="2.40.50.140">
    <property type="entry name" value="Nucleic acid-binding proteins"/>
    <property type="match status" value="1"/>
</dbReference>
<accession>A0AAD7V8B7</accession>
<dbReference type="SUPFAM" id="SSF50249">
    <property type="entry name" value="Nucleic acid-binding proteins"/>
    <property type="match status" value="1"/>
</dbReference>
<name>A0AAD7V8B7_9FUNG</name>
<feature type="region of interest" description="Disordered" evidence="2">
    <location>
        <begin position="121"/>
        <end position="200"/>
    </location>
</feature>
<reference evidence="3 4" key="1">
    <citation type="submission" date="2023-03" db="EMBL/GenBank/DDBJ databases">
        <title>Genome sequence of Lichtheimia ornata CBS 291.66.</title>
        <authorList>
            <person name="Mohabir J.T."/>
            <person name="Shea T.P."/>
            <person name="Kurbessoian T."/>
            <person name="Berby B."/>
            <person name="Fontaine J."/>
            <person name="Livny J."/>
            <person name="Gnirke A."/>
            <person name="Stajich J.E."/>
            <person name="Cuomo C.A."/>
        </authorList>
    </citation>
    <scope>NUCLEOTIDE SEQUENCE [LARGE SCALE GENOMIC DNA]</scope>
    <source>
        <strain evidence="3">CBS 291.66</strain>
    </source>
</reference>
<sequence length="200" mass="22749">MATHEVLLKDVKPLLRGFDCQVIVLQRAEADPHFTRHGDAIYKYIVADKTGSIVLSIWGDRAKCIKSGDILRVTGAEAKIRKGQLEMEALRASKVRRIGQDTMCFNEQPNYSELTPQQLQDQYHPHPQHQPLQPPRDPRDPSFPGHHHHHHHHPSISQQLPPNSAPRNKFSNFANDRRQPSPSPRGGGRGGFRGKVRRIR</sequence>
<keyword evidence="4" id="KW-1185">Reference proteome</keyword>
<dbReference type="InterPro" id="IPR051231">
    <property type="entry name" value="SOSS-B"/>
</dbReference>
<dbReference type="GeneID" id="83210909"/>
<dbReference type="Proteomes" id="UP001234581">
    <property type="component" value="Unassembled WGS sequence"/>
</dbReference>
<dbReference type="EMBL" id="JARTCD010000011">
    <property type="protein sequence ID" value="KAJ8660852.1"/>
    <property type="molecule type" value="Genomic_DNA"/>
</dbReference>
<dbReference type="GO" id="GO:0010212">
    <property type="term" value="P:response to ionizing radiation"/>
    <property type="evidence" value="ECO:0007669"/>
    <property type="project" value="TreeGrafter"/>
</dbReference>
<dbReference type="PANTHER" id="PTHR13356">
    <property type="entry name" value="OB FOLD NUCLEIC ACID BINDING PROTEIN-RELATED"/>
    <property type="match status" value="1"/>
</dbReference>
<dbReference type="GO" id="GO:0044818">
    <property type="term" value="P:mitotic G2/M transition checkpoint"/>
    <property type="evidence" value="ECO:0007669"/>
    <property type="project" value="TreeGrafter"/>
</dbReference>
<dbReference type="PANTHER" id="PTHR13356:SF0">
    <property type="entry name" value="SOSS COMPLEX SUBUNIT B HOMOLOG"/>
    <property type="match status" value="1"/>
</dbReference>
<dbReference type="GO" id="GO:0070876">
    <property type="term" value="C:SOSS complex"/>
    <property type="evidence" value="ECO:0007669"/>
    <property type="project" value="TreeGrafter"/>
</dbReference>
<evidence type="ECO:0000313" key="4">
    <source>
        <dbReference type="Proteomes" id="UP001234581"/>
    </source>
</evidence>